<dbReference type="Proteomes" id="UP000013827">
    <property type="component" value="Unassembled WGS sequence"/>
</dbReference>
<evidence type="ECO:0000313" key="2">
    <source>
        <dbReference type="Proteomes" id="UP000013827"/>
    </source>
</evidence>
<evidence type="ECO:0000313" key="1">
    <source>
        <dbReference type="EnsemblProtists" id="EOD32774"/>
    </source>
</evidence>
<dbReference type="KEGG" id="ehx:EMIHUDRAFT_112120"/>
<name>A0A0D3KAI9_EMIH1</name>
<keyword evidence="2" id="KW-1185">Reference proteome</keyword>
<dbReference type="RefSeq" id="XP_005785203.1">
    <property type="nucleotide sequence ID" value="XM_005785146.1"/>
</dbReference>
<sequence>MLLIVSSLVTVTASSRQSKAPLLHASNLSLVRRRRTFEQLACFECTDERNNYMQSNDLVCGQYPYAYEKLCKHNENWAKQKFCQRSCYANGAGYDGDVCCAAPPPPTPLPSCKDVTDKQSCKATSGCKWSSTKEKCKAAAPPPPMPLPPPTACTECTDERNNYMQSNDLVCGQYPYAYEKLCKHNENWAKQKFCQRSCYANGAGYDGDVCCAAPPPTACTECTDERNNYMQSNDLVCGQYPYAYEKLCKHNENWAKQKFCQRSCYANGAGYDGDVCCAAPPPTACTECTDERNNYMQSNDLVCGQYPYAYEKLCKHNENWAKQKFCQRSCYANGAGYDGDVCCAAPPPTPCTECTDERNNYMQSNDLVCGQYPYAYEKLCKHNENWAKQKFCQRSCYANRAGYDGDMCCSRSFKARDEL</sequence>
<reference evidence="2" key="1">
    <citation type="journal article" date="2013" name="Nature">
        <title>Pan genome of the phytoplankton Emiliania underpins its global distribution.</title>
        <authorList>
            <person name="Read B.A."/>
            <person name="Kegel J."/>
            <person name="Klute M.J."/>
            <person name="Kuo A."/>
            <person name="Lefebvre S.C."/>
            <person name="Maumus F."/>
            <person name="Mayer C."/>
            <person name="Miller J."/>
            <person name="Monier A."/>
            <person name="Salamov A."/>
            <person name="Young J."/>
            <person name="Aguilar M."/>
            <person name="Claverie J.M."/>
            <person name="Frickenhaus S."/>
            <person name="Gonzalez K."/>
            <person name="Herman E.K."/>
            <person name="Lin Y.C."/>
            <person name="Napier J."/>
            <person name="Ogata H."/>
            <person name="Sarno A.F."/>
            <person name="Shmutz J."/>
            <person name="Schroeder D."/>
            <person name="de Vargas C."/>
            <person name="Verret F."/>
            <person name="von Dassow P."/>
            <person name="Valentin K."/>
            <person name="Van de Peer Y."/>
            <person name="Wheeler G."/>
            <person name="Dacks J.B."/>
            <person name="Delwiche C.F."/>
            <person name="Dyhrman S.T."/>
            <person name="Glockner G."/>
            <person name="John U."/>
            <person name="Richards T."/>
            <person name="Worden A.Z."/>
            <person name="Zhang X."/>
            <person name="Grigoriev I.V."/>
            <person name="Allen A.E."/>
            <person name="Bidle K."/>
            <person name="Borodovsky M."/>
            <person name="Bowler C."/>
            <person name="Brownlee C."/>
            <person name="Cock J.M."/>
            <person name="Elias M."/>
            <person name="Gladyshev V.N."/>
            <person name="Groth M."/>
            <person name="Guda C."/>
            <person name="Hadaegh A."/>
            <person name="Iglesias-Rodriguez M.D."/>
            <person name="Jenkins J."/>
            <person name="Jones B.M."/>
            <person name="Lawson T."/>
            <person name="Leese F."/>
            <person name="Lindquist E."/>
            <person name="Lobanov A."/>
            <person name="Lomsadze A."/>
            <person name="Malik S.B."/>
            <person name="Marsh M.E."/>
            <person name="Mackinder L."/>
            <person name="Mock T."/>
            <person name="Mueller-Roeber B."/>
            <person name="Pagarete A."/>
            <person name="Parker M."/>
            <person name="Probert I."/>
            <person name="Quesneville H."/>
            <person name="Raines C."/>
            <person name="Rensing S.A."/>
            <person name="Riano-Pachon D.M."/>
            <person name="Richier S."/>
            <person name="Rokitta S."/>
            <person name="Shiraiwa Y."/>
            <person name="Soanes D.M."/>
            <person name="van der Giezen M."/>
            <person name="Wahlund T.M."/>
            <person name="Williams B."/>
            <person name="Wilson W."/>
            <person name="Wolfe G."/>
            <person name="Wurch L.L."/>
        </authorList>
    </citation>
    <scope>NUCLEOTIDE SEQUENCE</scope>
</reference>
<dbReference type="EnsemblProtists" id="EOD32774">
    <property type="protein sequence ID" value="EOD32774"/>
    <property type="gene ID" value="EMIHUDRAFT_112120"/>
</dbReference>
<protein>
    <recommendedName>
        <fullName evidence="3">ShKT domain-containing protein</fullName>
    </recommendedName>
</protein>
<proteinExistence type="predicted"/>
<evidence type="ECO:0008006" key="3">
    <source>
        <dbReference type="Google" id="ProtNLM"/>
    </source>
</evidence>
<accession>A0A0D3KAI9</accession>
<reference evidence="1" key="2">
    <citation type="submission" date="2024-10" db="UniProtKB">
        <authorList>
            <consortium name="EnsemblProtists"/>
        </authorList>
    </citation>
    <scope>IDENTIFICATION</scope>
</reference>
<organism evidence="1 2">
    <name type="scientific">Emiliania huxleyi (strain CCMP1516)</name>
    <dbReference type="NCBI Taxonomy" id="280463"/>
    <lineage>
        <taxon>Eukaryota</taxon>
        <taxon>Haptista</taxon>
        <taxon>Haptophyta</taxon>
        <taxon>Prymnesiophyceae</taxon>
        <taxon>Isochrysidales</taxon>
        <taxon>Noelaerhabdaceae</taxon>
        <taxon>Emiliania</taxon>
    </lineage>
</organism>
<dbReference type="AlphaFoldDB" id="A0A0D3KAI9"/>
<dbReference type="HOGENOM" id="CLU_656289_0_0_1"/>
<dbReference type="GeneID" id="17278046"/>
<dbReference type="PaxDb" id="2903-EOD32774"/>